<gene>
    <name evidence="2" type="ORF">K8V47_05835</name>
</gene>
<protein>
    <submittedName>
        <fullName evidence="2">Uncharacterized protein</fullName>
    </submittedName>
</protein>
<proteinExistence type="predicted"/>
<name>A0A921E8T3_9BACT</name>
<evidence type="ECO:0000256" key="1">
    <source>
        <dbReference type="SAM" id="SignalP"/>
    </source>
</evidence>
<comment type="caution">
    <text evidence="2">The sequence shown here is derived from an EMBL/GenBank/DDBJ whole genome shotgun (WGS) entry which is preliminary data.</text>
</comment>
<evidence type="ECO:0000313" key="2">
    <source>
        <dbReference type="EMBL" id="HJE39260.1"/>
    </source>
</evidence>
<dbReference type="EMBL" id="DYXT01000028">
    <property type="protein sequence ID" value="HJE39260.1"/>
    <property type="molecule type" value="Genomic_DNA"/>
</dbReference>
<feature type="signal peptide" evidence="1">
    <location>
        <begin position="1"/>
        <end position="24"/>
    </location>
</feature>
<reference evidence="2" key="1">
    <citation type="journal article" date="2021" name="PeerJ">
        <title>Extensive microbial diversity within the chicken gut microbiome revealed by metagenomics and culture.</title>
        <authorList>
            <person name="Gilroy R."/>
            <person name="Ravi A."/>
            <person name="Getino M."/>
            <person name="Pursley I."/>
            <person name="Horton D.L."/>
            <person name="Alikhan N.F."/>
            <person name="Baker D."/>
            <person name="Gharbi K."/>
            <person name="Hall N."/>
            <person name="Watson M."/>
            <person name="Adriaenssens E.M."/>
            <person name="Foster-Nyarko E."/>
            <person name="Jarju S."/>
            <person name="Secka A."/>
            <person name="Antonio M."/>
            <person name="Oren A."/>
            <person name="Chaudhuri R.R."/>
            <person name="La Ragione R."/>
            <person name="Hildebrand F."/>
            <person name="Pallen M.J."/>
        </authorList>
    </citation>
    <scope>NUCLEOTIDE SEQUENCE</scope>
    <source>
        <strain evidence="2">4100</strain>
    </source>
</reference>
<dbReference type="AlphaFoldDB" id="A0A921E8T3"/>
<feature type="chain" id="PRO_5037479320" evidence="1">
    <location>
        <begin position="25"/>
        <end position="200"/>
    </location>
</feature>
<accession>A0A921E8T3</accession>
<organism evidence="2 3">
    <name type="scientific">Candidatus Amulumruptor caecigallinarius</name>
    <dbReference type="NCBI Taxonomy" id="2109911"/>
    <lineage>
        <taxon>Bacteria</taxon>
        <taxon>Pseudomonadati</taxon>
        <taxon>Bacteroidota</taxon>
        <taxon>Bacteroidia</taxon>
        <taxon>Bacteroidales</taxon>
        <taxon>Muribaculaceae</taxon>
        <taxon>Candidatus Amulumruptor</taxon>
    </lineage>
</organism>
<reference evidence="2" key="2">
    <citation type="submission" date="2021-09" db="EMBL/GenBank/DDBJ databases">
        <authorList>
            <person name="Gilroy R."/>
        </authorList>
    </citation>
    <scope>NUCLEOTIDE SEQUENCE</scope>
    <source>
        <strain evidence="2">4100</strain>
    </source>
</reference>
<sequence>MRSAAVVCGWILCLLALTADMSAAAPQRWIEMLPTTSAVLDGYMDDEAVRERLDCNATNPIEDIWKLVATGGLIVVERMDSPGADVGQVERYRMVVMRSPDRAVRPGTVMGYLQPTASRGTYEARIYTHTEGDGILTGAKTFRIVVGEDAMQFFRVRSGLMVNLFRMLPYMFRRAVDYRPDDHNGLDGCVRYRASLPRYF</sequence>
<evidence type="ECO:0000313" key="3">
    <source>
        <dbReference type="Proteomes" id="UP000711407"/>
    </source>
</evidence>
<keyword evidence="1" id="KW-0732">Signal</keyword>
<dbReference type="Proteomes" id="UP000711407">
    <property type="component" value="Unassembled WGS sequence"/>
</dbReference>